<evidence type="ECO:0000313" key="1">
    <source>
        <dbReference type="EMBL" id="MDI5966792.1"/>
    </source>
</evidence>
<organism evidence="1 2">
    <name type="scientific">Streptantibioticus silvisoli</name>
    <dbReference type="NCBI Taxonomy" id="2705255"/>
    <lineage>
        <taxon>Bacteria</taxon>
        <taxon>Bacillati</taxon>
        <taxon>Actinomycetota</taxon>
        <taxon>Actinomycetes</taxon>
        <taxon>Kitasatosporales</taxon>
        <taxon>Streptomycetaceae</taxon>
        <taxon>Streptantibioticus</taxon>
    </lineage>
</organism>
<gene>
    <name evidence="1" type="ORF">POF43_029365</name>
</gene>
<dbReference type="EMBL" id="JAAGKO020000061">
    <property type="protein sequence ID" value="MDI5966792.1"/>
    <property type="molecule type" value="Genomic_DNA"/>
</dbReference>
<evidence type="ECO:0000313" key="2">
    <source>
        <dbReference type="Proteomes" id="UP001156398"/>
    </source>
</evidence>
<protein>
    <submittedName>
        <fullName evidence="1">Uncharacterized protein</fullName>
    </submittedName>
</protein>
<comment type="caution">
    <text evidence="1">The sequence shown here is derived from an EMBL/GenBank/DDBJ whole genome shotgun (WGS) entry which is preliminary data.</text>
</comment>
<dbReference type="RefSeq" id="WP_271325852.1">
    <property type="nucleotide sequence ID" value="NZ_JAAGKO020000061.1"/>
</dbReference>
<proteinExistence type="predicted"/>
<keyword evidence="2" id="KW-1185">Reference proteome</keyword>
<sequence length="50" mass="5486">MFGYRAENAPCSGVGDICEGGWEQVNVDFPELGHRVRSVDDELDAMLDQG</sequence>
<dbReference type="Proteomes" id="UP001156398">
    <property type="component" value="Unassembled WGS sequence"/>
</dbReference>
<name>A0ABT6W7R2_9ACTN</name>
<reference evidence="1 2" key="1">
    <citation type="submission" date="2023-05" db="EMBL/GenBank/DDBJ databases">
        <title>Streptantibioticus silvisoli sp. nov., acidotolerant actinomycetes 1 from pine litter.</title>
        <authorList>
            <person name="Swiecimska M."/>
            <person name="Golinska P."/>
            <person name="Sangal V."/>
            <person name="Wachnowicz B."/>
            <person name="Goodfellow M."/>
        </authorList>
    </citation>
    <scope>NUCLEOTIDE SEQUENCE [LARGE SCALE GENOMIC DNA]</scope>
    <source>
        <strain evidence="1 2">SL54</strain>
    </source>
</reference>
<accession>A0ABT6W7R2</accession>